<evidence type="ECO:0000313" key="8">
    <source>
        <dbReference type="EMBL" id="TPX13777.1"/>
    </source>
</evidence>
<dbReference type="Gene3D" id="3.30.160.60">
    <property type="entry name" value="Classic Zinc Finger"/>
    <property type="match status" value="1"/>
</dbReference>
<accession>A0A507B229</accession>
<dbReference type="Pfam" id="PF00083">
    <property type="entry name" value="Sugar_tr"/>
    <property type="match status" value="1"/>
</dbReference>
<evidence type="ECO:0000256" key="5">
    <source>
        <dbReference type="SAM" id="MobiDB-lite"/>
    </source>
</evidence>
<dbReference type="Gene3D" id="1.20.1250.20">
    <property type="entry name" value="MFS general substrate transporter like domains"/>
    <property type="match status" value="1"/>
</dbReference>
<feature type="transmembrane region" description="Helical" evidence="6">
    <location>
        <begin position="1022"/>
        <end position="1041"/>
    </location>
</feature>
<dbReference type="OrthoDB" id="5105613at2759"/>
<dbReference type="PANTHER" id="PTHR48022">
    <property type="entry name" value="PLASTIDIC GLUCOSE TRANSPORTER 4"/>
    <property type="match status" value="1"/>
</dbReference>
<comment type="subcellular location">
    <subcellularLocation>
        <location evidence="1">Membrane</location>
        <topology evidence="1">Multi-pass membrane protein</topology>
    </subcellularLocation>
</comment>
<dbReference type="InterPro" id="IPR021842">
    <property type="entry name" value="DUF3435"/>
</dbReference>
<keyword evidence="9" id="KW-1185">Reference proteome</keyword>
<dbReference type="Proteomes" id="UP000319257">
    <property type="component" value="Unassembled WGS sequence"/>
</dbReference>
<keyword evidence="3 6" id="KW-1133">Transmembrane helix</keyword>
<dbReference type="EMBL" id="SKBQ01000031">
    <property type="protein sequence ID" value="TPX13777.1"/>
    <property type="molecule type" value="Genomic_DNA"/>
</dbReference>
<sequence length="1108" mass="123795">MDLDALYHDDFQSSDLEIDDEPEHFASAGSRSIETMLNTAFEARCQSKIGSKKLKYTAKAPGTQYLSALWANRFQLFRESSLGCDRKSVPTADQIIRYLYSIPIQIRGRGEGGAVSFGFVKAGLTYLTNWGIFTFENFRLTPHDTKRISSAMETLVQDGSFTRQPTREEKLWVTSDIAALMIKAVLRDAITNGTLNWDLTIQRVLAVLLLSSIGARSGDIARTNRYKGKQYLSWQDITIRVWPKDPQRLCATISLNYTKGNKHNPDVQLRSEFIEFSDPSTNVLCPIKLLLIYALRTGAVDATSWINLRRDLSSRRIQKLPWKYPHRPVICASIRPGQLDLDEPAGSGMMIKHIRLAAEAAGILKAVIPHDLRRGAAYEATLLKKSIRHGANEAARSVLGHSLNSAERNLTASYTGHSAEPTWAMRLENDITIRANKIIDVAPTSLKRTRASTELITRVCVEEGLDPGKKLDRDKASRQKRTETTTATRATDNKDDALDRFPIDPELENYFLNLPSQEDRLSYGSPSTRLPTPSNLSSVCTVVAGDRNKTPEDAEDFPADSDITGFFQNFSSQQAHLDDDDELAIRETGVSTLDETAEQDDEALAFCGDVLGIGREASVELPNDMDEGLVSALESAPAIIEMEPPILQASPDEFATFLSTVNSYSWNVSREHNAISLPKYANSVGSKDPPSRWRHSCPNDGCQFTALNNHEMERHLKICDVSKTADYKFICNICQARLKSSGSLRDHINDIHNFPPTLCTVQGCTIKTPFTSKYQLRVHMENEHSGWANKTCPVPTCNRADKPFNRLLRLEEHIRKQHPDFPEDQLQAYLPAKKPKVPPYKPQRCSYPDCTNKNVLETRAQMLSHLNEDLEDFAKKYFFQQVTGQAFVSTYQTTFYKTNGYADQAFTYPIITNCLNIVSVVPGMILIDTLGLQGLWMYVLAGLGQKAVKSPTESNTIVAAFMLYSFFYNMGGASIPYLLGTEIPNAALREKTQSVGAAWNVLWAFATNYSIPYMINAIHFQVGWIFGSISLLALVVTFLILPETKGRALEEIDAIFEVSFNPFRPSKIPWTDAERRVGQLEGEKMGPGSESGKAVDASEDPEVRHVQA</sequence>
<feature type="transmembrane region" description="Helical" evidence="6">
    <location>
        <begin position="920"/>
        <end position="944"/>
    </location>
</feature>
<dbReference type="InterPro" id="IPR013087">
    <property type="entry name" value="Znf_C2H2_type"/>
</dbReference>
<dbReference type="SMART" id="SM00355">
    <property type="entry name" value="ZnF_C2H2"/>
    <property type="match status" value="4"/>
</dbReference>
<feature type="domain" description="C2H2-type" evidence="7">
    <location>
        <begin position="731"/>
        <end position="752"/>
    </location>
</feature>
<dbReference type="AlphaFoldDB" id="A0A507B229"/>
<evidence type="ECO:0000313" key="9">
    <source>
        <dbReference type="Proteomes" id="UP000319257"/>
    </source>
</evidence>
<reference evidence="8 9" key="1">
    <citation type="submission" date="2019-06" db="EMBL/GenBank/DDBJ databases">
        <title>Draft genome sequence of the filamentous fungus Phialemoniopsis curvata isolated from diesel fuel.</title>
        <authorList>
            <person name="Varaljay V.A."/>
            <person name="Lyon W.J."/>
            <person name="Crouch A.L."/>
            <person name="Drake C.E."/>
            <person name="Hollomon J.M."/>
            <person name="Nadeau L.J."/>
            <person name="Nunn H.S."/>
            <person name="Stevenson B.S."/>
            <person name="Bojanowski C.L."/>
            <person name="Crookes-Goodson W.J."/>
        </authorList>
    </citation>
    <scope>NUCLEOTIDE SEQUENCE [LARGE SCALE GENOMIC DNA]</scope>
    <source>
        <strain evidence="8 9">D216</strain>
    </source>
</reference>
<feature type="region of interest" description="Disordered" evidence="5">
    <location>
        <begin position="1079"/>
        <end position="1108"/>
    </location>
</feature>
<dbReference type="InParanoid" id="A0A507B229"/>
<dbReference type="InterPro" id="IPR050360">
    <property type="entry name" value="MFS_Sugar_Transporters"/>
</dbReference>
<dbReference type="InterPro" id="IPR005828">
    <property type="entry name" value="MFS_sugar_transport-like"/>
</dbReference>
<proteinExistence type="predicted"/>
<evidence type="ECO:0000256" key="2">
    <source>
        <dbReference type="ARBA" id="ARBA00022692"/>
    </source>
</evidence>
<dbReference type="GeneID" id="41973168"/>
<protein>
    <recommendedName>
        <fullName evidence="7">C2H2-type domain-containing protein</fullName>
    </recommendedName>
</protein>
<comment type="caution">
    <text evidence="8">The sequence shown here is derived from an EMBL/GenBank/DDBJ whole genome shotgun (WGS) entry which is preliminary data.</text>
</comment>
<organism evidence="8 9">
    <name type="scientific">Thyridium curvatum</name>
    <dbReference type="NCBI Taxonomy" id="1093900"/>
    <lineage>
        <taxon>Eukaryota</taxon>
        <taxon>Fungi</taxon>
        <taxon>Dikarya</taxon>
        <taxon>Ascomycota</taxon>
        <taxon>Pezizomycotina</taxon>
        <taxon>Sordariomycetes</taxon>
        <taxon>Sordariomycetidae</taxon>
        <taxon>Thyridiales</taxon>
        <taxon>Thyridiaceae</taxon>
        <taxon>Thyridium</taxon>
    </lineage>
</organism>
<dbReference type="PROSITE" id="PS00028">
    <property type="entry name" value="ZINC_FINGER_C2H2_1"/>
    <property type="match status" value="1"/>
</dbReference>
<evidence type="ECO:0000256" key="1">
    <source>
        <dbReference type="ARBA" id="ARBA00004141"/>
    </source>
</evidence>
<feature type="region of interest" description="Disordered" evidence="5">
    <location>
        <begin position="467"/>
        <end position="499"/>
    </location>
</feature>
<keyword evidence="2 6" id="KW-0812">Transmembrane</keyword>
<keyword evidence="4 6" id="KW-0472">Membrane</keyword>
<feature type="compositionally biased region" description="Basic and acidic residues" evidence="5">
    <location>
        <begin position="467"/>
        <end position="483"/>
    </location>
</feature>
<gene>
    <name evidence="8" type="ORF">E0L32_005721</name>
</gene>
<dbReference type="PANTHER" id="PTHR48022:SF2">
    <property type="entry name" value="PLASTIDIC GLUCOSE TRANSPORTER 4"/>
    <property type="match status" value="1"/>
</dbReference>
<feature type="transmembrane region" description="Helical" evidence="6">
    <location>
        <begin position="956"/>
        <end position="979"/>
    </location>
</feature>
<evidence type="ECO:0000256" key="3">
    <source>
        <dbReference type="ARBA" id="ARBA00022989"/>
    </source>
</evidence>
<evidence type="ECO:0000259" key="7">
    <source>
        <dbReference type="PROSITE" id="PS00028"/>
    </source>
</evidence>
<evidence type="ECO:0000256" key="6">
    <source>
        <dbReference type="SAM" id="Phobius"/>
    </source>
</evidence>
<dbReference type="GO" id="GO:0016020">
    <property type="term" value="C:membrane"/>
    <property type="evidence" value="ECO:0007669"/>
    <property type="project" value="UniProtKB-SubCell"/>
</dbReference>
<name>A0A507B229_9PEZI</name>
<dbReference type="SUPFAM" id="SSF103473">
    <property type="entry name" value="MFS general substrate transporter"/>
    <property type="match status" value="1"/>
</dbReference>
<dbReference type="Pfam" id="PF11917">
    <property type="entry name" value="DUF3435"/>
    <property type="match status" value="1"/>
</dbReference>
<dbReference type="InterPro" id="IPR036259">
    <property type="entry name" value="MFS_trans_sf"/>
</dbReference>
<dbReference type="GO" id="GO:0005351">
    <property type="term" value="F:carbohydrate:proton symporter activity"/>
    <property type="evidence" value="ECO:0007669"/>
    <property type="project" value="TreeGrafter"/>
</dbReference>
<dbReference type="RefSeq" id="XP_030995488.1">
    <property type="nucleotide sequence ID" value="XM_031140274.1"/>
</dbReference>
<evidence type="ECO:0000256" key="4">
    <source>
        <dbReference type="ARBA" id="ARBA00023136"/>
    </source>
</evidence>